<dbReference type="RefSeq" id="WP_145360142.1">
    <property type="nucleotide sequence ID" value="NZ_CP036265.1"/>
</dbReference>
<dbReference type="Gene3D" id="3.30.70.890">
    <property type="entry name" value="GHMP kinase, C-terminal domain"/>
    <property type="match status" value="1"/>
</dbReference>
<dbReference type="PANTHER" id="PTHR43527:SF2">
    <property type="entry name" value="4-DIPHOSPHOCYTIDYL-2-C-METHYL-D-ERYTHRITOL KINASE, CHLOROPLASTIC"/>
    <property type="match status" value="1"/>
</dbReference>
<evidence type="ECO:0000259" key="7">
    <source>
        <dbReference type="Pfam" id="PF00288"/>
    </source>
</evidence>
<keyword evidence="5 6" id="KW-0067">ATP-binding</keyword>
<organism evidence="8 9">
    <name type="scientific">Alienimonas californiensis</name>
    <dbReference type="NCBI Taxonomy" id="2527989"/>
    <lineage>
        <taxon>Bacteria</taxon>
        <taxon>Pseudomonadati</taxon>
        <taxon>Planctomycetota</taxon>
        <taxon>Planctomycetia</taxon>
        <taxon>Planctomycetales</taxon>
        <taxon>Planctomycetaceae</taxon>
        <taxon>Alienimonas</taxon>
    </lineage>
</organism>
<dbReference type="Gene3D" id="3.30.230.10">
    <property type="match status" value="1"/>
</dbReference>
<evidence type="ECO:0000256" key="6">
    <source>
        <dbReference type="HAMAP-Rule" id="MF_00061"/>
    </source>
</evidence>
<evidence type="ECO:0000313" key="9">
    <source>
        <dbReference type="Proteomes" id="UP000318741"/>
    </source>
</evidence>
<dbReference type="SUPFAM" id="SSF55060">
    <property type="entry name" value="GHMP Kinase, C-terminal domain"/>
    <property type="match status" value="1"/>
</dbReference>
<proteinExistence type="inferred from homology"/>
<evidence type="ECO:0000256" key="1">
    <source>
        <dbReference type="ARBA" id="ARBA00017473"/>
    </source>
</evidence>
<dbReference type="EC" id="2.7.1.148" evidence="6"/>
<keyword evidence="9" id="KW-1185">Reference proteome</keyword>
<dbReference type="PANTHER" id="PTHR43527">
    <property type="entry name" value="4-DIPHOSPHOCYTIDYL-2-C-METHYL-D-ERYTHRITOL KINASE, CHLOROPLASTIC"/>
    <property type="match status" value="1"/>
</dbReference>
<dbReference type="InterPro" id="IPR020568">
    <property type="entry name" value="Ribosomal_Su5_D2-typ_SF"/>
</dbReference>
<dbReference type="PIRSF" id="PIRSF010376">
    <property type="entry name" value="IspE"/>
    <property type="match status" value="1"/>
</dbReference>
<dbReference type="AlphaFoldDB" id="A0A517PCZ9"/>
<dbReference type="GO" id="GO:0019288">
    <property type="term" value="P:isopentenyl diphosphate biosynthetic process, methylerythritol 4-phosphate pathway"/>
    <property type="evidence" value="ECO:0007669"/>
    <property type="project" value="UniProtKB-UniRule"/>
</dbReference>
<keyword evidence="4 6" id="KW-0418">Kinase</keyword>
<dbReference type="GO" id="GO:0050515">
    <property type="term" value="F:4-(cytidine 5'-diphospho)-2-C-methyl-D-erythritol kinase activity"/>
    <property type="evidence" value="ECO:0007669"/>
    <property type="project" value="UniProtKB-UniRule"/>
</dbReference>
<evidence type="ECO:0000256" key="3">
    <source>
        <dbReference type="ARBA" id="ARBA00022741"/>
    </source>
</evidence>
<dbReference type="OrthoDB" id="9809438at2"/>
<dbReference type="GO" id="GO:0005524">
    <property type="term" value="F:ATP binding"/>
    <property type="evidence" value="ECO:0007669"/>
    <property type="project" value="UniProtKB-UniRule"/>
</dbReference>
<comment type="function">
    <text evidence="6">Catalyzes the phosphorylation of the position 2 hydroxy group of 4-diphosphocytidyl-2C-methyl-D-erythritol.</text>
</comment>
<dbReference type="NCBIfam" id="TIGR00154">
    <property type="entry name" value="ispE"/>
    <property type="match status" value="1"/>
</dbReference>
<dbReference type="SUPFAM" id="SSF54211">
    <property type="entry name" value="Ribosomal protein S5 domain 2-like"/>
    <property type="match status" value="1"/>
</dbReference>
<comment type="catalytic activity">
    <reaction evidence="6">
        <text>4-CDP-2-C-methyl-D-erythritol + ATP = 4-CDP-2-C-methyl-D-erythritol 2-phosphate + ADP + H(+)</text>
        <dbReference type="Rhea" id="RHEA:18437"/>
        <dbReference type="ChEBI" id="CHEBI:15378"/>
        <dbReference type="ChEBI" id="CHEBI:30616"/>
        <dbReference type="ChEBI" id="CHEBI:57823"/>
        <dbReference type="ChEBI" id="CHEBI:57919"/>
        <dbReference type="ChEBI" id="CHEBI:456216"/>
        <dbReference type="EC" id="2.7.1.148"/>
    </reaction>
</comment>
<gene>
    <name evidence="6 8" type="primary">ispE</name>
    <name evidence="8" type="ORF">CA12_33710</name>
</gene>
<comment type="pathway">
    <text evidence="6">Isoprenoid biosynthesis; isopentenyl diphosphate biosynthesis via DXP pathway; isopentenyl diphosphate from 1-deoxy-D-xylulose 5-phosphate: step 3/6.</text>
</comment>
<dbReference type="InterPro" id="IPR014721">
    <property type="entry name" value="Ribsml_uS5_D2-typ_fold_subgr"/>
</dbReference>
<feature type="active site" evidence="6">
    <location>
        <position position="151"/>
    </location>
</feature>
<protein>
    <recommendedName>
        <fullName evidence="1 6">4-diphosphocytidyl-2-C-methyl-D-erythritol kinase</fullName>
        <shortName evidence="6">CMK</shortName>
        <ecNumber evidence="6">2.7.1.148</ecNumber>
    </recommendedName>
    <alternativeName>
        <fullName evidence="6">4-(cytidine-5'-diphospho)-2-C-methyl-D-erythritol kinase</fullName>
    </alternativeName>
</protein>
<feature type="binding site" evidence="6">
    <location>
        <begin position="109"/>
        <end position="119"/>
    </location>
    <ligand>
        <name>ATP</name>
        <dbReference type="ChEBI" id="CHEBI:30616"/>
    </ligand>
</feature>
<keyword evidence="6" id="KW-0414">Isoprene biosynthesis</keyword>
<sequence>MRTLRHCRRSNADPAAPALTIHAPAKLNLTLDVLGKRADGFHELESLMVTVGWYDTLTFAPAERFALAVTGAAGVPCDERNLVTRAATALSAAIGRDPGAAITLHKRIPHEAGLGGGSSDAAATLLGLNELWDCGLSRAELSELGATIGSDVPFFLCGSPAGVVRGRGERVEPLNPGPPRWAALAKPPIGLSTAAVFAAWGGRTSAQATSRAAGAYAAAGSALAAATTNDLDGPATELEPTLAAERDAFASLGFERSCLSGSGTSRFALCRSAASARSAAAALRRLRPGPVAAVPLAV</sequence>
<dbReference type="NCBIfam" id="NF011202">
    <property type="entry name" value="PRK14608.1"/>
    <property type="match status" value="1"/>
</dbReference>
<dbReference type="InterPro" id="IPR006204">
    <property type="entry name" value="GHMP_kinase_N_dom"/>
</dbReference>
<name>A0A517PCZ9_9PLAN</name>
<evidence type="ECO:0000256" key="5">
    <source>
        <dbReference type="ARBA" id="ARBA00022840"/>
    </source>
</evidence>
<comment type="similarity">
    <text evidence="6">Belongs to the GHMP kinase family. IspE subfamily.</text>
</comment>
<evidence type="ECO:0000256" key="2">
    <source>
        <dbReference type="ARBA" id="ARBA00022679"/>
    </source>
</evidence>
<dbReference type="UniPathway" id="UPA00056">
    <property type="reaction ID" value="UER00094"/>
</dbReference>
<dbReference type="EMBL" id="CP036265">
    <property type="protein sequence ID" value="QDT17257.1"/>
    <property type="molecule type" value="Genomic_DNA"/>
</dbReference>
<dbReference type="KEGG" id="acaf:CA12_33710"/>
<dbReference type="Pfam" id="PF00288">
    <property type="entry name" value="GHMP_kinases_N"/>
    <property type="match status" value="1"/>
</dbReference>
<keyword evidence="2 6" id="KW-0808">Transferase</keyword>
<dbReference type="InterPro" id="IPR004424">
    <property type="entry name" value="IspE"/>
</dbReference>
<dbReference type="GO" id="GO:0016114">
    <property type="term" value="P:terpenoid biosynthetic process"/>
    <property type="evidence" value="ECO:0007669"/>
    <property type="project" value="UniProtKB-UniRule"/>
</dbReference>
<keyword evidence="3 6" id="KW-0547">Nucleotide-binding</keyword>
<accession>A0A517PCZ9</accession>
<feature type="domain" description="GHMP kinase N-terminal" evidence="7">
    <location>
        <begin position="81"/>
        <end position="158"/>
    </location>
</feature>
<evidence type="ECO:0000313" key="8">
    <source>
        <dbReference type="EMBL" id="QDT17257.1"/>
    </source>
</evidence>
<reference evidence="8 9" key="1">
    <citation type="submission" date="2019-02" db="EMBL/GenBank/DDBJ databases">
        <title>Deep-cultivation of Planctomycetes and their phenomic and genomic characterization uncovers novel biology.</title>
        <authorList>
            <person name="Wiegand S."/>
            <person name="Jogler M."/>
            <person name="Boedeker C."/>
            <person name="Pinto D."/>
            <person name="Vollmers J."/>
            <person name="Rivas-Marin E."/>
            <person name="Kohn T."/>
            <person name="Peeters S.H."/>
            <person name="Heuer A."/>
            <person name="Rast P."/>
            <person name="Oberbeckmann S."/>
            <person name="Bunk B."/>
            <person name="Jeske O."/>
            <person name="Meyerdierks A."/>
            <person name="Storesund J.E."/>
            <person name="Kallscheuer N."/>
            <person name="Luecker S."/>
            <person name="Lage O.M."/>
            <person name="Pohl T."/>
            <person name="Merkel B.J."/>
            <person name="Hornburger P."/>
            <person name="Mueller R.-W."/>
            <person name="Bruemmer F."/>
            <person name="Labrenz M."/>
            <person name="Spormann A.M."/>
            <person name="Op den Camp H."/>
            <person name="Overmann J."/>
            <person name="Amann R."/>
            <person name="Jetten M.S.M."/>
            <person name="Mascher T."/>
            <person name="Medema M.H."/>
            <person name="Devos D.P."/>
            <person name="Kaster A.-K."/>
            <person name="Ovreas L."/>
            <person name="Rohde M."/>
            <person name="Galperin M.Y."/>
            <person name="Jogler C."/>
        </authorList>
    </citation>
    <scope>NUCLEOTIDE SEQUENCE [LARGE SCALE GENOMIC DNA]</scope>
    <source>
        <strain evidence="8 9">CA12</strain>
    </source>
</reference>
<dbReference type="HAMAP" id="MF_00061">
    <property type="entry name" value="IspE"/>
    <property type="match status" value="1"/>
</dbReference>
<dbReference type="InterPro" id="IPR036554">
    <property type="entry name" value="GHMP_kinase_C_sf"/>
</dbReference>
<dbReference type="Proteomes" id="UP000318741">
    <property type="component" value="Chromosome"/>
</dbReference>
<evidence type="ECO:0000256" key="4">
    <source>
        <dbReference type="ARBA" id="ARBA00022777"/>
    </source>
</evidence>
<feature type="active site" evidence="6">
    <location>
        <position position="26"/>
    </location>
</feature>